<feature type="domain" description="Cytochrome b5 heme-binding" evidence="15">
    <location>
        <begin position="20"/>
        <end position="96"/>
    </location>
</feature>
<dbReference type="InterPro" id="IPR017927">
    <property type="entry name" value="FAD-bd_FR_type"/>
</dbReference>
<dbReference type="EMBL" id="CP051141">
    <property type="protein sequence ID" value="QIW98538.1"/>
    <property type="molecule type" value="Genomic_DNA"/>
</dbReference>
<keyword evidence="8 13" id="KW-0274">FAD</keyword>
<dbReference type="PRINTS" id="PR00363">
    <property type="entry name" value="CYTOCHROMEB5"/>
</dbReference>
<evidence type="ECO:0000256" key="12">
    <source>
        <dbReference type="ARBA" id="ARBA00023136"/>
    </source>
</evidence>
<evidence type="ECO:0000313" key="18">
    <source>
        <dbReference type="Proteomes" id="UP000503462"/>
    </source>
</evidence>
<dbReference type="Gene3D" id="2.40.30.10">
    <property type="entry name" value="Translation factors"/>
    <property type="match status" value="1"/>
</dbReference>
<dbReference type="PROSITE" id="PS50255">
    <property type="entry name" value="CYTOCHROME_B5_2"/>
    <property type="match status" value="1"/>
</dbReference>
<dbReference type="InterPro" id="IPR036400">
    <property type="entry name" value="Cyt_B5-like_heme/steroid_sf"/>
</dbReference>
<name>A0A6H0XV88_9PEZI</name>
<keyword evidence="7" id="KW-0479">Metal-binding</keyword>
<dbReference type="PRINTS" id="PR00406">
    <property type="entry name" value="CYTB5RDTASE"/>
</dbReference>
<evidence type="ECO:0000256" key="1">
    <source>
        <dbReference type="ARBA" id="ARBA00001974"/>
    </source>
</evidence>
<feature type="region of interest" description="Disordered" evidence="14">
    <location>
        <begin position="97"/>
        <end position="122"/>
    </location>
</feature>
<dbReference type="GO" id="GO:0016491">
    <property type="term" value="F:oxidoreductase activity"/>
    <property type="evidence" value="ECO:0007669"/>
    <property type="project" value="UniProtKB-KW"/>
</dbReference>
<sequence>MDSSPDRKELKAGWKHETEVKTLTKEDVAKHKTRQDLWITVHGNVYDVTAYAADHPGGADALVEVAGQDATSAYEDVGHSDDAGEIMQSFLVGKLEGASPGSPAASTPTPKPASVQVVRRPEAQSGGSAVPQLLLLIRTPQFGIAVLVVGGLAGLVLASKALGHGGGFVQGTREEFDRKDLGVSPGRIAHTKHVLESTSCGPKKEVSNEIWLSPSDLPSKYSVLGLPIGQHVAIRGTVDDSTVVRSYTPISNNRDLGRLDLIIRVYPQGQLGNYLKNLNIGDEAEIRGPKGAMKYRKGLCKEIGMVAGGTGITPMYQLIRAICEDPTDQTKVSLIYGNRSEGDIMMREKLDGFAKAVPEKFTVYYTLDKPGPAWKGGKGYVDAELLRKYMPKASADTKVLLCGPPGMVNATKNNLVSVLGFEPPGSVSKISDQVFCF</sequence>
<evidence type="ECO:0000256" key="11">
    <source>
        <dbReference type="ARBA" id="ARBA00023027"/>
    </source>
</evidence>
<organism evidence="17 18">
    <name type="scientific">Peltaster fructicola</name>
    <dbReference type="NCBI Taxonomy" id="286661"/>
    <lineage>
        <taxon>Eukaryota</taxon>
        <taxon>Fungi</taxon>
        <taxon>Dikarya</taxon>
        <taxon>Ascomycota</taxon>
        <taxon>Pezizomycotina</taxon>
        <taxon>Dothideomycetes</taxon>
        <taxon>Dothideomycetes incertae sedis</taxon>
        <taxon>Peltaster</taxon>
    </lineage>
</organism>
<dbReference type="Pfam" id="PF00173">
    <property type="entry name" value="Cyt-b5"/>
    <property type="match status" value="1"/>
</dbReference>
<dbReference type="FunFam" id="3.10.120.10:FF:000002">
    <property type="entry name" value="Cytochrome b5 type B"/>
    <property type="match status" value="1"/>
</dbReference>
<keyword evidence="6" id="KW-0812">Transmembrane</keyword>
<evidence type="ECO:0000256" key="10">
    <source>
        <dbReference type="ARBA" id="ARBA00023004"/>
    </source>
</evidence>
<protein>
    <recommendedName>
        <fullName evidence="19">Cytochrome-b5 reductase</fullName>
    </recommendedName>
</protein>
<dbReference type="Pfam" id="PF00970">
    <property type="entry name" value="FAD_binding_6"/>
    <property type="match status" value="1"/>
</dbReference>
<dbReference type="CDD" id="cd06183">
    <property type="entry name" value="cyt_b5_reduct_like"/>
    <property type="match status" value="1"/>
</dbReference>
<comment type="similarity">
    <text evidence="3">Belongs to the flavoprotein pyridine nucleotide cytochrome reductase family.</text>
</comment>
<feature type="binding site" evidence="13">
    <location>
        <position position="313"/>
    </location>
    <ligand>
        <name>FAD</name>
        <dbReference type="ChEBI" id="CHEBI:57692"/>
    </ligand>
</feature>
<dbReference type="InterPro" id="IPR008333">
    <property type="entry name" value="Cbr1-like_FAD-bd_dom"/>
</dbReference>
<comment type="subcellular location">
    <subcellularLocation>
        <location evidence="2">Mitochondrion outer membrane</location>
        <topology evidence="2">Single-pass membrane protein</topology>
    </subcellularLocation>
</comment>
<evidence type="ECO:0000256" key="4">
    <source>
        <dbReference type="ARBA" id="ARBA00022617"/>
    </source>
</evidence>
<keyword evidence="10" id="KW-0408">Iron</keyword>
<dbReference type="InterPro" id="IPR017938">
    <property type="entry name" value="Riboflavin_synthase-like_b-brl"/>
</dbReference>
<keyword evidence="18" id="KW-1185">Reference proteome</keyword>
<evidence type="ECO:0000256" key="6">
    <source>
        <dbReference type="ARBA" id="ARBA00022692"/>
    </source>
</evidence>
<dbReference type="GO" id="GO:0005741">
    <property type="term" value="C:mitochondrial outer membrane"/>
    <property type="evidence" value="ECO:0007669"/>
    <property type="project" value="UniProtKB-SubCell"/>
</dbReference>
<dbReference type="SUPFAM" id="SSF55856">
    <property type="entry name" value="Cytochrome b5-like heme/steroid binding domain"/>
    <property type="match status" value="1"/>
</dbReference>
<keyword evidence="12" id="KW-0472">Membrane</keyword>
<evidence type="ECO:0000259" key="15">
    <source>
        <dbReference type="PROSITE" id="PS50255"/>
    </source>
</evidence>
<dbReference type="PRINTS" id="PR00371">
    <property type="entry name" value="FPNCR"/>
</dbReference>
<comment type="cofactor">
    <cofactor evidence="1 13">
        <name>FAD</name>
        <dbReference type="ChEBI" id="CHEBI:57692"/>
    </cofactor>
</comment>
<reference evidence="17 18" key="1">
    <citation type="journal article" date="2016" name="Sci. Rep.">
        <title>Peltaster fructicola genome reveals evolution from an invasive phytopathogen to an ectophytic parasite.</title>
        <authorList>
            <person name="Xu C."/>
            <person name="Chen H."/>
            <person name="Gleason M.L."/>
            <person name="Xu J.R."/>
            <person name="Liu H."/>
            <person name="Zhang R."/>
            <person name="Sun G."/>
        </authorList>
    </citation>
    <scope>NUCLEOTIDE SEQUENCE [LARGE SCALE GENOMIC DNA]</scope>
    <source>
        <strain evidence="17 18">LNHT1506</strain>
    </source>
</reference>
<evidence type="ECO:0000256" key="3">
    <source>
        <dbReference type="ARBA" id="ARBA00006105"/>
    </source>
</evidence>
<evidence type="ECO:0000256" key="7">
    <source>
        <dbReference type="ARBA" id="ARBA00022723"/>
    </source>
</evidence>
<evidence type="ECO:0008006" key="19">
    <source>
        <dbReference type="Google" id="ProtNLM"/>
    </source>
</evidence>
<dbReference type="PROSITE" id="PS51384">
    <property type="entry name" value="FAD_FR"/>
    <property type="match status" value="1"/>
</dbReference>
<dbReference type="SMART" id="SM01117">
    <property type="entry name" value="Cyt-b5"/>
    <property type="match status" value="1"/>
</dbReference>
<dbReference type="Gene3D" id="3.10.120.10">
    <property type="entry name" value="Cytochrome b5-like heme/steroid binding domain"/>
    <property type="match status" value="1"/>
</dbReference>
<proteinExistence type="inferred from homology"/>
<dbReference type="Proteomes" id="UP000503462">
    <property type="component" value="Chromosome 3"/>
</dbReference>
<keyword evidence="11" id="KW-0520">NAD</keyword>
<dbReference type="SUPFAM" id="SSF52343">
    <property type="entry name" value="Ferredoxin reductase-like, C-terminal NADP-linked domain"/>
    <property type="match status" value="1"/>
</dbReference>
<evidence type="ECO:0000256" key="8">
    <source>
        <dbReference type="ARBA" id="ARBA00022827"/>
    </source>
</evidence>
<dbReference type="SUPFAM" id="SSF63380">
    <property type="entry name" value="Riboflavin synthase domain-like"/>
    <property type="match status" value="1"/>
</dbReference>
<evidence type="ECO:0000256" key="14">
    <source>
        <dbReference type="SAM" id="MobiDB-lite"/>
    </source>
</evidence>
<dbReference type="InterPro" id="IPR001433">
    <property type="entry name" value="OxRdtase_FAD/NAD-bd"/>
</dbReference>
<dbReference type="Pfam" id="PF00175">
    <property type="entry name" value="NAD_binding_1"/>
    <property type="match status" value="1"/>
</dbReference>
<feature type="binding site" evidence="13">
    <location>
        <position position="247"/>
    </location>
    <ligand>
        <name>FAD</name>
        <dbReference type="ChEBI" id="CHEBI:57692"/>
    </ligand>
</feature>
<dbReference type="AlphaFoldDB" id="A0A6H0XV88"/>
<dbReference type="InterPro" id="IPR001709">
    <property type="entry name" value="Flavoprot_Pyr_Nucl_cyt_Rdtase"/>
</dbReference>
<accession>A0A6H0XV88</accession>
<dbReference type="PANTHER" id="PTHR19370:SF178">
    <property type="entry name" value="CYTOCHROME-B5 REDUCTASE"/>
    <property type="match status" value="1"/>
</dbReference>
<keyword evidence="5 13" id="KW-0285">Flavoprotein</keyword>
<dbReference type="OrthoDB" id="432685at2759"/>
<dbReference type="Gene3D" id="3.40.50.80">
    <property type="entry name" value="Nucleotide-binding domain of ferredoxin-NADP reductase (FNR) module"/>
    <property type="match status" value="1"/>
</dbReference>
<dbReference type="GO" id="GO:0005783">
    <property type="term" value="C:endoplasmic reticulum"/>
    <property type="evidence" value="ECO:0007669"/>
    <property type="project" value="TreeGrafter"/>
</dbReference>
<dbReference type="InterPro" id="IPR001199">
    <property type="entry name" value="Cyt_B5-like_heme/steroid-bd"/>
</dbReference>
<evidence type="ECO:0000259" key="16">
    <source>
        <dbReference type="PROSITE" id="PS51384"/>
    </source>
</evidence>
<evidence type="ECO:0000256" key="2">
    <source>
        <dbReference type="ARBA" id="ARBA00004572"/>
    </source>
</evidence>
<evidence type="ECO:0000256" key="13">
    <source>
        <dbReference type="PIRSR" id="PIRSR601834-1"/>
    </source>
</evidence>
<dbReference type="InterPro" id="IPR001834">
    <property type="entry name" value="CBR-like"/>
</dbReference>
<feature type="domain" description="FAD-binding FR-type" evidence="16">
    <location>
        <begin position="181"/>
        <end position="296"/>
    </location>
</feature>
<evidence type="ECO:0000256" key="9">
    <source>
        <dbReference type="ARBA" id="ARBA00023002"/>
    </source>
</evidence>
<dbReference type="GO" id="GO:0046872">
    <property type="term" value="F:metal ion binding"/>
    <property type="evidence" value="ECO:0007669"/>
    <property type="project" value="UniProtKB-KW"/>
</dbReference>
<feature type="compositionally biased region" description="Low complexity" evidence="14">
    <location>
        <begin position="97"/>
        <end position="114"/>
    </location>
</feature>
<feature type="binding site" evidence="13">
    <location>
        <position position="262"/>
    </location>
    <ligand>
        <name>FAD</name>
        <dbReference type="ChEBI" id="CHEBI:57692"/>
    </ligand>
</feature>
<keyword evidence="9" id="KW-0560">Oxidoreductase</keyword>
<dbReference type="FunFam" id="3.40.50.80:FF:000009">
    <property type="entry name" value="NADH-cytochrome b5 reductase"/>
    <property type="match status" value="1"/>
</dbReference>
<feature type="binding site" evidence="13">
    <location>
        <position position="245"/>
    </location>
    <ligand>
        <name>FAD</name>
        <dbReference type="ChEBI" id="CHEBI:57692"/>
    </ligand>
</feature>
<keyword evidence="4" id="KW-0349">Heme</keyword>
<evidence type="ECO:0000313" key="17">
    <source>
        <dbReference type="EMBL" id="QIW98538.1"/>
    </source>
</evidence>
<gene>
    <name evidence="17" type="ORF">AMS68_004056</name>
</gene>
<dbReference type="InterPro" id="IPR039261">
    <property type="entry name" value="FNR_nucleotide-bd"/>
</dbReference>
<evidence type="ECO:0000256" key="5">
    <source>
        <dbReference type="ARBA" id="ARBA00022630"/>
    </source>
</evidence>
<dbReference type="PANTHER" id="PTHR19370">
    <property type="entry name" value="NADH-CYTOCHROME B5 REDUCTASE"/>
    <property type="match status" value="1"/>
</dbReference>